<dbReference type="InterPro" id="IPR031167">
    <property type="entry name" value="G_OBG"/>
</dbReference>
<protein>
    <recommendedName>
        <fullName evidence="7">GTPase Obg</fullName>
        <ecNumber evidence="7">3.6.5.-</ecNumber>
    </recommendedName>
    <alternativeName>
        <fullName evidence="7">GTP-binding protein Obg</fullName>
    </alternativeName>
</protein>
<gene>
    <name evidence="7" type="primary">obg</name>
    <name evidence="11" type="ORF">A3I53_01540</name>
</gene>
<dbReference type="Pfam" id="PF01018">
    <property type="entry name" value="GTP1_OBG"/>
    <property type="match status" value="1"/>
</dbReference>
<feature type="binding site" evidence="7">
    <location>
        <position position="209"/>
    </location>
    <ligand>
        <name>Mg(2+)</name>
        <dbReference type="ChEBI" id="CHEBI:18420"/>
    </ligand>
</feature>
<keyword evidence="4 7" id="KW-0378">Hydrolase</keyword>
<comment type="similarity">
    <text evidence="1 7">Belongs to the TRAFAC class OBG-HflX-like GTPase superfamily. OBG GTPase family.</text>
</comment>
<evidence type="ECO:0000256" key="7">
    <source>
        <dbReference type="HAMAP-Rule" id="MF_01454"/>
    </source>
</evidence>
<evidence type="ECO:0000313" key="11">
    <source>
        <dbReference type="EMBL" id="OGE09160.1"/>
    </source>
</evidence>
<feature type="binding site" evidence="7">
    <location>
        <begin position="182"/>
        <end position="189"/>
    </location>
    <ligand>
        <name>GTP</name>
        <dbReference type="ChEBI" id="CHEBI:37565"/>
    </ligand>
</feature>
<dbReference type="Proteomes" id="UP000178845">
    <property type="component" value="Unassembled WGS sequence"/>
</dbReference>
<dbReference type="InterPro" id="IPR006073">
    <property type="entry name" value="GTP-bd"/>
</dbReference>
<comment type="function">
    <text evidence="7">An essential GTPase which binds GTP, GDP and possibly (p)ppGpp with moderate affinity, with high nucleotide exchange rates and a fairly low GTP hydrolysis rate. Plays a role in control of the cell cycle, stress response, ribosome biogenesis and in those bacteria that undergo differentiation, in morphogenesis control.</text>
</comment>
<dbReference type="HAMAP" id="MF_01454">
    <property type="entry name" value="GTPase_Obg"/>
    <property type="match status" value="1"/>
</dbReference>
<feature type="binding site" evidence="7">
    <location>
        <begin position="342"/>
        <end position="345"/>
    </location>
    <ligand>
        <name>GTP</name>
        <dbReference type="ChEBI" id="CHEBI:37565"/>
    </ligand>
</feature>
<feature type="binding site" evidence="7">
    <location>
        <begin position="370"/>
        <end position="372"/>
    </location>
    <ligand>
        <name>GTP</name>
        <dbReference type="ChEBI" id="CHEBI:37565"/>
    </ligand>
</feature>
<feature type="domain" description="Obg" evidence="10">
    <location>
        <begin position="1"/>
        <end position="175"/>
    </location>
</feature>
<dbReference type="PANTHER" id="PTHR11702">
    <property type="entry name" value="DEVELOPMENTALLY REGULATED GTP-BINDING PROTEIN-RELATED"/>
    <property type="match status" value="1"/>
</dbReference>
<dbReference type="EC" id="3.6.5.-" evidence="7"/>
<evidence type="ECO:0000256" key="5">
    <source>
        <dbReference type="ARBA" id="ARBA00022842"/>
    </source>
</evidence>
<evidence type="ECO:0000256" key="2">
    <source>
        <dbReference type="ARBA" id="ARBA00022490"/>
    </source>
</evidence>
<dbReference type="Gene3D" id="2.70.210.12">
    <property type="entry name" value="GTP1/OBG domain"/>
    <property type="match status" value="1"/>
</dbReference>
<evidence type="ECO:0000256" key="8">
    <source>
        <dbReference type="SAM" id="MobiDB-lite"/>
    </source>
</evidence>
<dbReference type="PROSITE" id="PS51710">
    <property type="entry name" value="G_OBG"/>
    <property type="match status" value="1"/>
</dbReference>
<name>A0A1F5HYM0_9BACT</name>
<evidence type="ECO:0000256" key="3">
    <source>
        <dbReference type="ARBA" id="ARBA00022741"/>
    </source>
</evidence>
<dbReference type="FunFam" id="2.70.210.12:FF:000001">
    <property type="entry name" value="GTPase Obg"/>
    <property type="match status" value="1"/>
</dbReference>
<dbReference type="InterPro" id="IPR027417">
    <property type="entry name" value="P-loop_NTPase"/>
</dbReference>
<dbReference type="InterPro" id="IPR045086">
    <property type="entry name" value="OBG_GTPase"/>
</dbReference>
<organism evidence="11 12">
    <name type="scientific">Candidatus Curtissbacteria bacterium RIFCSPLOWO2_02_FULL_40_13b</name>
    <dbReference type="NCBI Taxonomy" id="1797733"/>
    <lineage>
        <taxon>Bacteria</taxon>
        <taxon>Candidatus Curtissiibacteriota</taxon>
    </lineage>
</organism>
<evidence type="ECO:0000256" key="1">
    <source>
        <dbReference type="ARBA" id="ARBA00007699"/>
    </source>
</evidence>
<keyword evidence="2 7" id="KW-0963">Cytoplasm</keyword>
<dbReference type="AlphaFoldDB" id="A0A1F5HYM0"/>
<keyword evidence="5 7" id="KW-0460">Magnesium</keyword>
<dbReference type="GO" id="GO:0005737">
    <property type="term" value="C:cytoplasm"/>
    <property type="evidence" value="ECO:0007669"/>
    <property type="project" value="UniProtKB-SubCell"/>
</dbReference>
<dbReference type="SUPFAM" id="SSF82051">
    <property type="entry name" value="Obg GTP-binding protein N-terminal domain"/>
    <property type="match status" value="1"/>
</dbReference>
<dbReference type="InterPro" id="IPR014100">
    <property type="entry name" value="GTP-bd_Obg/CgtA"/>
</dbReference>
<dbReference type="PRINTS" id="PR00326">
    <property type="entry name" value="GTP1OBG"/>
</dbReference>
<dbReference type="GO" id="GO:0005525">
    <property type="term" value="F:GTP binding"/>
    <property type="evidence" value="ECO:0007669"/>
    <property type="project" value="UniProtKB-UniRule"/>
</dbReference>
<dbReference type="GO" id="GO:0003924">
    <property type="term" value="F:GTPase activity"/>
    <property type="evidence" value="ECO:0007669"/>
    <property type="project" value="UniProtKB-UniRule"/>
</dbReference>
<evidence type="ECO:0000259" key="9">
    <source>
        <dbReference type="PROSITE" id="PS51710"/>
    </source>
</evidence>
<evidence type="ECO:0000259" key="10">
    <source>
        <dbReference type="PROSITE" id="PS51883"/>
    </source>
</evidence>
<sequence length="390" mass="42018">MIDYARITVKAGDGGDGAGSFHHIKGKRRGKADGGSGGNGGNVYCQATFNLNTLEPYRFVKDYNAWDGQRGAPNLRKGANGEDLVLKVPVGTMVKVQSAKFKVQSEEPKFSRDKLSTSDIDFDLASEGDKILVARGGQGGRGNAYLRDEYGRRPLSGEKGELGESVNLILELKLIADVGLIGLPNSGKSTLLAALTAAKPAIAPYPFTTLEPNLGVLNKSSKSIKGTKSTKSLEEWKETLGTRGTHEARDTLVLADIPGLIEGASAGKGLGDLFLRHVERTKILLHLIDLATNSEKFADYQTIRNELTTYSKDLPAHSGLKPSGSKTGGHGLVKKREIIVLTKSDLVSKEKAKLTVELFKAKKKRVVLISCVSQEGLKELAEMLFKLKES</sequence>
<feature type="domain" description="OBG-type G" evidence="9">
    <location>
        <begin position="176"/>
        <end position="389"/>
    </location>
</feature>
<dbReference type="Pfam" id="PF01926">
    <property type="entry name" value="MMR_HSR1"/>
    <property type="match status" value="1"/>
</dbReference>
<keyword evidence="7" id="KW-0479">Metal-binding</keyword>
<comment type="subcellular location">
    <subcellularLocation>
        <location evidence="7">Cytoplasm</location>
    </subcellularLocation>
</comment>
<evidence type="ECO:0000256" key="6">
    <source>
        <dbReference type="ARBA" id="ARBA00023134"/>
    </source>
</evidence>
<feature type="region of interest" description="Disordered" evidence="8">
    <location>
        <begin position="18"/>
        <end position="37"/>
    </location>
</feature>
<accession>A0A1F5HYM0</accession>
<comment type="caution">
    <text evidence="11">The sequence shown here is derived from an EMBL/GenBank/DDBJ whole genome shotgun (WGS) entry which is preliminary data.</text>
</comment>
<dbReference type="PANTHER" id="PTHR11702:SF31">
    <property type="entry name" value="MITOCHONDRIAL RIBOSOME-ASSOCIATED GTPASE 2"/>
    <property type="match status" value="1"/>
</dbReference>
<dbReference type="InterPro" id="IPR006169">
    <property type="entry name" value="GTP1_OBG_dom"/>
</dbReference>
<comment type="subunit">
    <text evidence="7">Monomer.</text>
</comment>
<keyword evidence="3 7" id="KW-0547">Nucleotide-binding</keyword>
<dbReference type="PROSITE" id="PS00905">
    <property type="entry name" value="GTP1_OBG"/>
    <property type="match status" value="1"/>
</dbReference>
<dbReference type="InterPro" id="IPR036726">
    <property type="entry name" value="GTP1_OBG_dom_sf"/>
</dbReference>
<comment type="cofactor">
    <cofactor evidence="7">
        <name>Mg(2+)</name>
        <dbReference type="ChEBI" id="CHEBI:18420"/>
    </cofactor>
</comment>
<feature type="binding site" evidence="7">
    <location>
        <position position="189"/>
    </location>
    <ligand>
        <name>Mg(2+)</name>
        <dbReference type="ChEBI" id="CHEBI:18420"/>
    </ligand>
</feature>
<dbReference type="InterPro" id="IPR006074">
    <property type="entry name" value="GTP1-OBG_CS"/>
</dbReference>
<feature type="binding site" evidence="7">
    <location>
        <begin position="207"/>
        <end position="211"/>
    </location>
    <ligand>
        <name>GTP</name>
        <dbReference type="ChEBI" id="CHEBI:37565"/>
    </ligand>
</feature>
<dbReference type="CDD" id="cd01898">
    <property type="entry name" value="Obg"/>
    <property type="match status" value="1"/>
</dbReference>
<dbReference type="Gene3D" id="3.40.50.300">
    <property type="entry name" value="P-loop containing nucleotide triphosphate hydrolases"/>
    <property type="match status" value="1"/>
</dbReference>
<feature type="binding site" evidence="7">
    <location>
        <begin position="256"/>
        <end position="259"/>
    </location>
    <ligand>
        <name>GTP</name>
        <dbReference type="ChEBI" id="CHEBI:37565"/>
    </ligand>
</feature>
<evidence type="ECO:0000313" key="12">
    <source>
        <dbReference type="Proteomes" id="UP000178845"/>
    </source>
</evidence>
<dbReference type="PROSITE" id="PS51883">
    <property type="entry name" value="OBG"/>
    <property type="match status" value="1"/>
</dbReference>
<proteinExistence type="inferred from homology"/>
<dbReference type="GO" id="GO:0042254">
    <property type="term" value="P:ribosome biogenesis"/>
    <property type="evidence" value="ECO:0007669"/>
    <property type="project" value="UniProtKB-UniRule"/>
</dbReference>
<keyword evidence="6 7" id="KW-0342">GTP-binding</keyword>
<evidence type="ECO:0000256" key="4">
    <source>
        <dbReference type="ARBA" id="ARBA00022801"/>
    </source>
</evidence>
<dbReference type="PIRSF" id="PIRSF002401">
    <property type="entry name" value="GTP_bd_Obg/CgtA"/>
    <property type="match status" value="1"/>
</dbReference>
<dbReference type="SUPFAM" id="SSF52540">
    <property type="entry name" value="P-loop containing nucleoside triphosphate hydrolases"/>
    <property type="match status" value="1"/>
</dbReference>
<dbReference type="EMBL" id="MFBW01000003">
    <property type="protein sequence ID" value="OGE09160.1"/>
    <property type="molecule type" value="Genomic_DNA"/>
</dbReference>
<dbReference type="GO" id="GO:0000287">
    <property type="term" value="F:magnesium ion binding"/>
    <property type="evidence" value="ECO:0007669"/>
    <property type="project" value="InterPro"/>
</dbReference>
<reference evidence="11 12" key="1">
    <citation type="journal article" date="2016" name="Nat. Commun.">
        <title>Thousands of microbial genomes shed light on interconnected biogeochemical processes in an aquifer system.</title>
        <authorList>
            <person name="Anantharaman K."/>
            <person name="Brown C.T."/>
            <person name="Hug L.A."/>
            <person name="Sharon I."/>
            <person name="Castelle C.J."/>
            <person name="Probst A.J."/>
            <person name="Thomas B.C."/>
            <person name="Singh A."/>
            <person name="Wilkins M.J."/>
            <person name="Karaoz U."/>
            <person name="Brodie E.L."/>
            <person name="Williams K.H."/>
            <person name="Hubbard S.S."/>
            <person name="Banfield J.F."/>
        </authorList>
    </citation>
    <scope>NUCLEOTIDE SEQUENCE [LARGE SCALE GENOMIC DNA]</scope>
</reference>